<gene>
    <name evidence="1" type="ORF">DN051_01420</name>
</gene>
<accession>A0A2Z4IRN8</accession>
<sequence length="46" mass="4920">MVAHADARLTFHGRCLVVRSVVADRRPVAHVVQRKSASPASAPIGE</sequence>
<evidence type="ECO:0000313" key="1">
    <source>
        <dbReference type="EMBL" id="AWW35495.1"/>
    </source>
</evidence>
<reference evidence="1 2" key="1">
    <citation type="journal article" date="2019" name="Int. J. Syst. Evol. Microbiol.">
        <title>Streptomyces cadmiisoli sp. nov., a novel actinomycete isolated from cadmium-contaminated soil.</title>
        <authorList>
            <person name="Li K."/>
            <person name="Tang X."/>
            <person name="Zhao J."/>
            <person name="Guo Y."/>
            <person name="Tang Y."/>
            <person name="Gao J."/>
        </authorList>
    </citation>
    <scope>NUCLEOTIDE SEQUENCE [LARGE SCALE GENOMIC DNA]</scope>
    <source>
        <strain evidence="1 2">ZFG47</strain>
    </source>
</reference>
<proteinExistence type="predicted"/>
<dbReference type="KEGG" id="scad:DN051_01420"/>
<dbReference type="Proteomes" id="UP000249616">
    <property type="component" value="Chromosome"/>
</dbReference>
<dbReference type="AlphaFoldDB" id="A0A2Z4IRN8"/>
<protein>
    <submittedName>
        <fullName evidence="1">Uncharacterized protein</fullName>
    </submittedName>
</protein>
<dbReference type="EMBL" id="CP030073">
    <property type="protein sequence ID" value="AWW35495.1"/>
    <property type="molecule type" value="Genomic_DNA"/>
</dbReference>
<name>A0A2Z4IRN8_9ACTN</name>
<organism evidence="1 2">
    <name type="scientific">Streptomyces cadmiisoli</name>
    <dbReference type="NCBI Taxonomy" id="2184053"/>
    <lineage>
        <taxon>Bacteria</taxon>
        <taxon>Bacillati</taxon>
        <taxon>Actinomycetota</taxon>
        <taxon>Actinomycetes</taxon>
        <taxon>Kitasatosporales</taxon>
        <taxon>Streptomycetaceae</taxon>
        <taxon>Streptomyces</taxon>
        <taxon>Streptomyces aurantiacus group</taxon>
    </lineage>
</organism>
<evidence type="ECO:0000313" key="2">
    <source>
        <dbReference type="Proteomes" id="UP000249616"/>
    </source>
</evidence>
<keyword evidence="2" id="KW-1185">Reference proteome</keyword>